<feature type="transmembrane region" description="Helical" evidence="10">
    <location>
        <begin position="60"/>
        <end position="80"/>
    </location>
</feature>
<dbReference type="Gene3D" id="1.20.5.1930">
    <property type="match status" value="1"/>
</dbReference>
<dbReference type="CDD" id="cd16917">
    <property type="entry name" value="HATPase_UhpB-NarQ-NarX-like"/>
    <property type="match status" value="1"/>
</dbReference>
<evidence type="ECO:0000256" key="9">
    <source>
        <dbReference type="SAM" id="MobiDB-lite"/>
    </source>
</evidence>
<dbReference type="PANTHER" id="PTHR24421:SF10">
    <property type="entry name" value="NITRATE_NITRITE SENSOR PROTEIN NARQ"/>
    <property type="match status" value="1"/>
</dbReference>
<dbReference type="Proteomes" id="UP001267426">
    <property type="component" value="Unassembled WGS sequence"/>
</dbReference>
<sequence>MAARTSTAPRSDAQAALDAVLLRAERTRSGLVGAFFGVLTVALAVRIGVGALAGRLAEPGAAGLGAAVAVVTFLAVMTAIEWAIRRDAESRLRDGRAPSDLAAYGVVVVEVGAFALGAGLVTRGGDGVVVVLMALVGLSSFRMVPGATALAGAAAGAAYLALAWGRPAPSAESVVWTAALFPSVGVAFALLARAVRRAAVRLAVGVAERQRLEADLLASVEATQALVGRELHDGVGSHLTGLALYARGLVRRLERGEPVEVAEMADAAGMADDAVGQVRRLSRGLTLSVMEPGELASALADLARTATKASGVTVTFRADADLAPLAAQAERHLYRIAQEAVTNALRHAAPGRVEVDLSVEGAAVVLSVEDDGAGLVDGARREGAGLRTMAHRARLAGGAFEVGPGIERGTAVRAVVPAGGDGPLREAGGHGSPRGGG</sequence>
<evidence type="ECO:0000256" key="1">
    <source>
        <dbReference type="ARBA" id="ARBA00000085"/>
    </source>
</evidence>
<keyword evidence="3" id="KW-0597">Phosphoprotein</keyword>
<evidence type="ECO:0000259" key="11">
    <source>
        <dbReference type="PROSITE" id="PS50109"/>
    </source>
</evidence>
<evidence type="ECO:0000256" key="4">
    <source>
        <dbReference type="ARBA" id="ARBA00022679"/>
    </source>
</evidence>
<organism evidence="12 13">
    <name type="scientific">Rubrivirga litoralis</name>
    <dbReference type="NCBI Taxonomy" id="3075598"/>
    <lineage>
        <taxon>Bacteria</taxon>
        <taxon>Pseudomonadati</taxon>
        <taxon>Rhodothermota</taxon>
        <taxon>Rhodothermia</taxon>
        <taxon>Rhodothermales</taxon>
        <taxon>Rubricoccaceae</taxon>
        <taxon>Rubrivirga</taxon>
    </lineage>
</organism>
<dbReference type="SMART" id="SM00387">
    <property type="entry name" value="HATPase_c"/>
    <property type="match status" value="1"/>
</dbReference>
<proteinExistence type="predicted"/>
<keyword evidence="7" id="KW-0067">ATP-binding</keyword>
<dbReference type="SUPFAM" id="SSF55874">
    <property type="entry name" value="ATPase domain of HSP90 chaperone/DNA topoisomerase II/histidine kinase"/>
    <property type="match status" value="1"/>
</dbReference>
<feature type="domain" description="Histidine kinase" evidence="11">
    <location>
        <begin position="230"/>
        <end position="420"/>
    </location>
</feature>
<keyword evidence="10" id="KW-0472">Membrane</keyword>
<keyword evidence="6 12" id="KW-0418">Kinase</keyword>
<dbReference type="InterPro" id="IPR003594">
    <property type="entry name" value="HATPase_dom"/>
</dbReference>
<comment type="caution">
    <text evidence="12">The sequence shown here is derived from an EMBL/GenBank/DDBJ whole genome shotgun (WGS) entry which is preliminary data.</text>
</comment>
<evidence type="ECO:0000256" key="6">
    <source>
        <dbReference type="ARBA" id="ARBA00022777"/>
    </source>
</evidence>
<feature type="region of interest" description="Disordered" evidence="9">
    <location>
        <begin position="417"/>
        <end position="437"/>
    </location>
</feature>
<dbReference type="Pfam" id="PF07730">
    <property type="entry name" value="HisKA_3"/>
    <property type="match status" value="1"/>
</dbReference>
<evidence type="ECO:0000256" key="5">
    <source>
        <dbReference type="ARBA" id="ARBA00022741"/>
    </source>
</evidence>
<evidence type="ECO:0000313" key="12">
    <source>
        <dbReference type="EMBL" id="MDT0631928.1"/>
    </source>
</evidence>
<dbReference type="PANTHER" id="PTHR24421">
    <property type="entry name" value="NITRATE/NITRITE SENSOR PROTEIN NARX-RELATED"/>
    <property type="match status" value="1"/>
</dbReference>
<reference evidence="12 13" key="1">
    <citation type="submission" date="2023-09" db="EMBL/GenBank/DDBJ databases">
        <authorList>
            <person name="Rey-Velasco X."/>
        </authorList>
    </citation>
    <scope>NUCLEOTIDE SEQUENCE [LARGE SCALE GENOMIC DNA]</scope>
    <source>
        <strain evidence="12 13">F394</strain>
    </source>
</reference>
<dbReference type="Gene3D" id="3.30.565.10">
    <property type="entry name" value="Histidine kinase-like ATPase, C-terminal domain"/>
    <property type="match status" value="1"/>
</dbReference>
<dbReference type="PROSITE" id="PS50109">
    <property type="entry name" value="HIS_KIN"/>
    <property type="match status" value="1"/>
</dbReference>
<dbReference type="GO" id="GO:0016301">
    <property type="term" value="F:kinase activity"/>
    <property type="evidence" value="ECO:0007669"/>
    <property type="project" value="UniProtKB-KW"/>
</dbReference>
<keyword evidence="5" id="KW-0547">Nucleotide-binding</keyword>
<evidence type="ECO:0000256" key="7">
    <source>
        <dbReference type="ARBA" id="ARBA00022840"/>
    </source>
</evidence>
<gene>
    <name evidence="12" type="ORF">RM540_09240</name>
</gene>
<dbReference type="RefSeq" id="WP_311663364.1">
    <property type="nucleotide sequence ID" value="NZ_JAVRHT010000019.1"/>
</dbReference>
<keyword evidence="10" id="KW-0812">Transmembrane</keyword>
<evidence type="ECO:0000313" key="13">
    <source>
        <dbReference type="Proteomes" id="UP001267426"/>
    </source>
</evidence>
<dbReference type="InterPro" id="IPR050482">
    <property type="entry name" value="Sensor_HK_TwoCompSys"/>
</dbReference>
<evidence type="ECO:0000256" key="10">
    <source>
        <dbReference type="SAM" id="Phobius"/>
    </source>
</evidence>
<evidence type="ECO:0000256" key="8">
    <source>
        <dbReference type="ARBA" id="ARBA00023012"/>
    </source>
</evidence>
<name>A0ABU3BRM4_9BACT</name>
<evidence type="ECO:0000256" key="2">
    <source>
        <dbReference type="ARBA" id="ARBA00012438"/>
    </source>
</evidence>
<protein>
    <recommendedName>
        <fullName evidence="2">histidine kinase</fullName>
        <ecNumber evidence="2">2.7.13.3</ecNumber>
    </recommendedName>
</protein>
<keyword evidence="13" id="KW-1185">Reference proteome</keyword>
<dbReference type="InterPro" id="IPR036890">
    <property type="entry name" value="HATPase_C_sf"/>
</dbReference>
<dbReference type="Pfam" id="PF02518">
    <property type="entry name" value="HATPase_c"/>
    <property type="match status" value="1"/>
</dbReference>
<dbReference type="EC" id="2.7.13.3" evidence="2"/>
<keyword evidence="8" id="KW-0902">Two-component regulatory system</keyword>
<accession>A0ABU3BRM4</accession>
<evidence type="ECO:0000256" key="3">
    <source>
        <dbReference type="ARBA" id="ARBA00022553"/>
    </source>
</evidence>
<feature type="transmembrane region" description="Helical" evidence="10">
    <location>
        <begin position="101"/>
        <end position="121"/>
    </location>
</feature>
<feature type="transmembrane region" description="Helical" evidence="10">
    <location>
        <begin position="149"/>
        <end position="167"/>
    </location>
</feature>
<feature type="transmembrane region" description="Helical" evidence="10">
    <location>
        <begin position="173"/>
        <end position="192"/>
    </location>
</feature>
<keyword evidence="10" id="KW-1133">Transmembrane helix</keyword>
<dbReference type="InterPro" id="IPR011712">
    <property type="entry name" value="Sig_transdc_His_kin_sub3_dim/P"/>
</dbReference>
<dbReference type="EMBL" id="JAVRHT010000019">
    <property type="protein sequence ID" value="MDT0631928.1"/>
    <property type="molecule type" value="Genomic_DNA"/>
</dbReference>
<comment type="catalytic activity">
    <reaction evidence="1">
        <text>ATP + protein L-histidine = ADP + protein N-phospho-L-histidine.</text>
        <dbReference type="EC" id="2.7.13.3"/>
    </reaction>
</comment>
<dbReference type="InterPro" id="IPR005467">
    <property type="entry name" value="His_kinase_dom"/>
</dbReference>
<feature type="transmembrane region" description="Helical" evidence="10">
    <location>
        <begin position="31"/>
        <end position="54"/>
    </location>
</feature>
<keyword evidence="4" id="KW-0808">Transferase</keyword>